<evidence type="ECO:0000313" key="4">
    <source>
        <dbReference type="Proteomes" id="UP000293671"/>
    </source>
</evidence>
<dbReference type="InterPro" id="IPR053136">
    <property type="entry name" value="UTP_pyrophosphatase-like"/>
</dbReference>
<dbReference type="PANTHER" id="PTHR30399:SF1">
    <property type="entry name" value="UTP PYROPHOSPHATASE"/>
    <property type="match status" value="1"/>
</dbReference>
<sequence length="334" mass="36662">MSRRAAPKIVSHPSQLALPLFAGDASDSPPAPPPVAAPVPAGPAPWQAAGPAPEVVVLPLSESQATPASAPPHHNGDFRHPRAERDITLGGVRVGYELVRVRRRSIGMVVSPEGLTVRAPRWVGHGDIEVALRGKERWICNKLAEQRARARRNAASKIDWREGATLPFMGETVILVLDPRTSGCQLHTGAEMPGPQQETLAGVPRLTLHVGLPQHASEAQIRDVVQAWLMRQAKRVFEERCAVYAQQLGVQMKRLLLSSAQTRWGSASADGSIRLNWRLIHFALPTIDYVVAHELAHLRHMDHSPRFWDVVRSVIPHVDAAREQLRDPALPALE</sequence>
<dbReference type="InterPro" id="IPR002725">
    <property type="entry name" value="YgjP-like_metallopeptidase"/>
</dbReference>
<dbReference type="OrthoDB" id="9811177at2"/>
<feature type="region of interest" description="Disordered" evidence="1">
    <location>
        <begin position="62"/>
        <end position="84"/>
    </location>
</feature>
<feature type="compositionally biased region" description="Pro residues" evidence="1">
    <location>
        <begin position="29"/>
        <end position="43"/>
    </location>
</feature>
<comment type="caution">
    <text evidence="3">The sequence shown here is derived from an EMBL/GenBank/DDBJ whole genome shotgun (WGS) entry which is preliminary data.</text>
</comment>
<evidence type="ECO:0000259" key="2">
    <source>
        <dbReference type="Pfam" id="PF01863"/>
    </source>
</evidence>
<feature type="region of interest" description="Disordered" evidence="1">
    <location>
        <begin position="20"/>
        <end position="48"/>
    </location>
</feature>
<dbReference type="CDD" id="cd07344">
    <property type="entry name" value="M48_yhfN_like"/>
    <property type="match status" value="1"/>
</dbReference>
<organism evidence="3 4">
    <name type="scientific">Rivibacter subsaxonicus</name>
    <dbReference type="NCBI Taxonomy" id="457575"/>
    <lineage>
        <taxon>Bacteria</taxon>
        <taxon>Pseudomonadati</taxon>
        <taxon>Pseudomonadota</taxon>
        <taxon>Betaproteobacteria</taxon>
        <taxon>Burkholderiales</taxon>
        <taxon>Rivibacter</taxon>
    </lineage>
</organism>
<feature type="domain" description="YgjP-like metallopeptidase" evidence="2">
    <location>
        <begin position="105"/>
        <end position="326"/>
    </location>
</feature>
<dbReference type="Gene3D" id="3.30.2010.10">
    <property type="entry name" value="Metalloproteases ('zincins'), catalytic domain"/>
    <property type="match status" value="1"/>
</dbReference>
<dbReference type="AlphaFoldDB" id="A0A4Q7VZY0"/>
<dbReference type="Proteomes" id="UP000293671">
    <property type="component" value="Unassembled WGS sequence"/>
</dbReference>
<accession>A0A4Q7VZY0</accession>
<protein>
    <recommendedName>
        <fullName evidence="2">YgjP-like metallopeptidase domain-containing protein</fullName>
    </recommendedName>
</protein>
<dbReference type="RefSeq" id="WP_130429872.1">
    <property type="nucleotide sequence ID" value="NZ_SHKP01000004.1"/>
</dbReference>
<proteinExistence type="predicted"/>
<dbReference type="Pfam" id="PF01863">
    <property type="entry name" value="YgjP-like"/>
    <property type="match status" value="1"/>
</dbReference>
<dbReference type="EMBL" id="SHKP01000004">
    <property type="protein sequence ID" value="RZU02085.1"/>
    <property type="molecule type" value="Genomic_DNA"/>
</dbReference>
<evidence type="ECO:0000256" key="1">
    <source>
        <dbReference type="SAM" id="MobiDB-lite"/>
    </source>
</evidence>
<reference evidence="3 4" key="1">
    <citation type="submission" date="2019-02" db="EMBL/GenBank/DDBJ databases">
        <title>Genomic Encyclopedia of Type Strains, Phase IV (KMG-IV): sequencing the most valuable type-strain genomes for metagenomic binning, comparative biology and taxonomic classification.</title>
        <authorList>
            <person name="Goeker M."/>
        </authorList>
    </citation>
    <scope>NUCLEOTIDE SEQUENCE [LARGE SCALE GENOMIC DNA]</scope>
    <source>
        <strain evidence="3 4">DSM 19570</strain>
    </source>
</reference>
<evidence type="ECO:0000313" key="3">
    <source>
        <dbReference type="EMBL" id="RZU02085.1"/>
    </source>
</evidence>
<gene>
    <name evidence="3" type="ORF">EV670_0104</name>
</gene>
<keyword evidence="4" id="KW-1185">Reference proteome</keyword>
<feature type="compositionally biased region" description="Basic and acidic residues" evidence="1">
    <location>
        <begin position="74"/>
        <end position="84"/>
    </location>
</feature>
<name>A0A4Q7VZY0_9BURK</name>
<dbReference type="PANTHER" id="PTHR30399">
    <property type="entry name" value="UNCHARACTERIZED PROTEIN YGJP"/>
    <property type="match status" value="1"/>
</dbReference>